<dbReference type="Pfam" id="PF16113">
    <property type="entry name" value="ECH_2"/>
    <property type="match status" value="1"/>
</dbReference>
<protein>
    <recommendedName>
        <fullName evidence="2">3-hydroxyisobutyryl-CoA hydrolase</fullName>
        <ecNumber evidence="2">3.1.2.4</ecNumber>
    </recommendedName>
</protein>
<dbReference type="Gene3D" id="3.90.226.10">
    <property type="entry name" value="2-enoyl-CoA Hydratase, Chain A, domain 1"/>
    <property type="match status" value="1"/>
</dbReference>
<dbReference type="InterPro" id="IPR045004">
    <property type="entry name" value="ECH_dom"/>
</dbReference>
<dbReference type="GO" id="GO:0005829">
    <property type="term" value="C:cytosol"/>
    <property type="evidence" value="ECO:0007669"/>
    <property type="project" value="TreeGrafter"/>
</dbReference>
<accession>A0A2T6GT71</accession>
<dbReference type="Proteomes" id="UP000244178">
    <property type="component" value="Unassembled WGS sequence"/>
</dbReference>
<dbReference type="EMBL" id="PYJM01000001">
    <property type="protein sequence ID" value="PUA47342.1"/>
    <property type="molecule type" value="Genomic_DNA"/>
</dbReference>
<dbReference type="GO" id="GO:0003860">
    <property type="term" value="F:3-hydroxyisobutyryl-CoA hydrolase activity"/>
    <property type="evidence" value="ECO:0007669"/>
    <property type="project" value="UniProtKB-EC"/>
</dbReference>
<comment type="catalytic activity">
    <reaction evidence="1">
        <text>3-hydroxy-2-methylpropanoyl-CoA + H2O = 3-hydroxy-2-methylpropanoate + CoA + H(+)</text>
        <dbReference type="Rhea" id="RHEA:20888"/>
        <dbReference type="ChEBI" id="CHEBI:11805"/>
        <dbReference type="ChEBI" id="CHEBI:15377"/>
        <dbReference type="ChEBI" id="CHEBI:15378"/>
        <dbReference type="ChEBI" id="CHEBI:57287"/>
        <dbReference type="ChEBI" id="CHEBI:57340"/>
        <dbReference type="EC" id="3.1.2.4"/>
    </reaction>
</comment>
<dbReference type="GO" id="GO:0006574">
    <property type="term" value="P:L-valine catabolic process"/>
    <property type="evidence" value="ECO:0007669"/>
    <property type="project" value="TreeGrafter"/>
</dbReference>
<dbReference type="InterPro" id="IPR029045">
    <property type="entry name" value="ClpP/crotonase-like_dom_sf"/>
</dbReference>
<dbReference type="CDD" id="cd06558">
    <property type="entry name" value="crotonase-like"/>
    <property type="match status" value="1"/>
</dbReference>
<feature type="domain" description="Enoyl-CoA hydratase/isomerase" evidence="4">
    <location>
        <begin position="28"/>
        <end position="360"/>
    </location>
</feature>
<evidence type="ECO:0000313" key="6">
    <source>
        <dbReference type="Proteomes" id="UP000244178"/>
    </source>
</evidence>
<evidence type="ECO:0000256" key="2">
    <source>
        <dbReference type="ARBA" id="ARBA00011915"/>
    </source>
</evidence>
<comment type="caution">
    <text evidence="5">The sequence shown here is derived from an EMBL/GenBank/DDBJ whole genome shotgun (WGS) entry which is preliminary data.</text>
</comment>
<dbReference type="NCBIfam" id="NF004127">
    <property type="entry name" value="PRK05617.1"/>
    <property type="match status" value="1"/>
</dbReference>
<dbReference type="SUPFAM" id="SSF52096">
    <property type="entry name" value="ClpP/crotonase"/>
    <property type="match status" value="1"/>
</dbReference>
<evidence type="ECO:0000313" key="5">
    <source>
        <dbReference type="EMBL" id="PUA47342.1"/>
    </source>
</evidence>
<name>A0A2T6GT71_9PSED</name>
<gene>
    <name evidence="5" type="ORF">C5U62_05035</name>
</gene>
<evidence type="ECO:0000256" key="1">
    <source>
        <dbReference type="ARBA" id="ARBA00001709"/>
    </source>
</evidence>
<keyword evidence="3" id="KW-0378">Hydrolase</keyword>
<evidence type="ECO:0000256" key="3">
    <source>
        <dbReference type="ARBA" id="ARBA00022801"/>
    </source>
</evidence>
<proteinExistence type="predicted"/>
<dbReference type="InterPro" id="IPR032259">
    <property type="entry name" value="HIBYL-CoA-H"/>
</dbReference>
<sequence>MTAQVSSQTTRDLDATSDEVLVEVRNHIGHLTLNRPAGLNAITLSMVRTLQRQLNAWAQDPLIHAVVLRGAGEKAFCAGGDIRSLYDSYQGGDTLHEDFFVEEYALDLTIHHYRKPVLALMDGFVLGGGMGLVQGADLRVVTERSRLAMPEVAIGYFPDVGGSYFLSRIPGELGIYLGVSGVQIRAADALYCGLADWHLDSGKLDLLHQRLDRLHWSDSPLKDLQGLLAKLAVQSLPDAPLQALRPAIDHFFALPDVASIVEQLRSVTVADSHEWATTTADLLDSRSPLAMAVTLEMLRRGRHLSLEQCFALELHLDRQWFERGDLMEGVRALIIDKDKTPRWNPPTLAALEAQRVASFFSGFDDSGS</sequence>
<dbReference type="AlphaFoldDB" id="A0A2T6GT71"/>
<dbReference type="PANTHER" id="PTHR43176:SF3">
    <property type="entry name" value="3-HYDROXYISOBUTYRYL-COA HYDROLASE, MITOCHONDRIAL"/>
    <property type="match status" value="1"/>
</dbReference>
<reference evidence="5 6" key="1">
    <citation type="submission" date="2018-03" db="EMBL/GenBank/DDBJ databases">
        <title>Draft genome sequence of the plant growth promoting rhizobacterium Pseudomonas protegens strain BNJ-SS-45 isolated from wheat (Triticum aestivum) rhizosphere.</title>
        <authorList>
            <person name="Bajpai A."/>
            <person name="Shende K."/>
            <person name="Meena N."/>
            <person name="Upadhyayula S.R."/>
            <person name="Suravajhala P."/>
            <person name="Medicherla K.M."/>
            <person name="Johri B.N."/>
        </authorList>
    </citation>
    <scope>NUCLEOTIDE SEQUENCE [LARGE SCALE GENOMIC DNA]</scope>
    <source>
        <strain evidence="5 6">BNJ-SS-45</strain>
    </source>
</reference>
<dbReference type="RefSeq" id="WP_108543778.1">
    <property type="nucleotide sequence ID" value="NZ_PYJM01000001.1"/>
</dbReference>
<organism evidence="5 6">
    <name type="scientific">Pseudomonas protegens</name>
    <dbReference type="NCBI Taxonomy" id="380021"/>
    <lineage>
        <taxon>Bacteria</taxon>
        <taxon>Pseudomonadati</taxon>
        <taxon>Pseudomonadota</taxon>
        <taxon>Gammaproteobacteria</taxon>
        <taxon>Pseudomonadales</taxon>
        <taxon>Pseudomonadaceae</taxon>
        <taxon>Pseudomonas</taxon>
    </lineage>
</organism>
<evidence type="ECO:0000259" key="4">
    <source>
        <dbReference type="Pfam" id="PF16113"/>
    </source>
</evidence>
<dbReference type="PANTHER" id="PTHR43176">
    <property type="entry name" value="3-HYDROXYISOBUTYRYL-COA HYDROLASE-RELATED"/>
    <property type="match status" value="1"/>
</dbReference>
<dbReference type="EC" id="3.1.2.4" evidence="2"/>